<organism evidence="1 2">
    <name type="scientific">Vitis vinifera</name>
    <name type="common">Grape</name>
    <dbReference type="NCBI Taxonomy" id="29760"/>
    <lineage>
        <taxon>Eukaryota</taxon>
        <taxon>Viridiplantae</taxon>
        <taxon>Streptophyta</taxon>
        <taxon>Embryophyta</taxon>
        <taxon>Tracheophyta</taxon>
        <taxon>Spermatophyta</taxon>
        <taxon>Magnoliopsida</taxon>
        <taxon>eudicotyledons</taxon>
        <taxon>Gunneridae</taxon>
        <taxon>Pentapetalae</taxon>
        <taxon>rosids</taxon>
        <taxon>Vitales</taxon>
        <taxon>Vitaceae</taxon>
        <taxon>Viteae</taxon>
        <taxon>Vitis</taxon>
    </lineage>
</organism>
<evidence type="ECO:0000313" key="1">
    <source>
        <dbReference type="EMBL" id="RVX22012.1"/>
    </source>
</evidence>
<protein>
    <submittedName>
        <fullName evidence="1">Uncharacterized protein</fullName>
    </submittedName>
</protein>
<gene>
    <name evidence="1" type="ORF">CK203_001105</name>
</gene>
<name>A0A438KLE3_VITVI</name>
<accession>A0A438KLE3</accession>
<sequence length="105" mass="11697">MVLQDGSKVVFPKNASFGEDLSSDKELSNSKDFSRFLGMLIEGCEEKIVLLLNKLKKMAGRGTSCKRRKKKAVSALHSKMELKILDCMVSYGKLVLANRRSDGNK</sequence>
<evidence type="ECO:0000313" key="2">
    <source>
        <dbReference type="Proteomes" id="UP000288805"/>
    </source>
</evidence>
<dbReference type="AlphaFoldDB" id="A0A438KLE3"/>
<reference evidence="1 2" key="1">
    <citation type="journal article" date="2018" name="PLoS Genet.">
        <title>Population sequencing reveals clonal diversity and ancestral inbreeding in the grapevine cultivar Chardonnay.</title>
        <authorList>
            <person name="Roach M.J."/>
            <person name="Johnson D.L."/>
            <person name="Bohlmann J."/>
            <person name="van Vuuren H.J."/>
            <person name="Jones S.J."/>
            <person name="Pretorius I.S."/>
            <person name="Schmidt S.A."/>
            <person name="Borneman A.R."/>
        </authorList>
    </citation>
    <scope>NUCLEOTIDE SEQUENCE [LARGE SCALE GENOMIC DNA]</scope>
    <source>
        <strain evidence="2">cv. Chardonnay</strain>
        <tissue evidence="1">Leaf</tissue>
    </source>
</reference>
<proteinExistence type="predicted"/>
<comment type="caution">
    <text evidence="1">The sequence shown here is derived from an EMBL/GenBank/DDBJ whole genome shotgun (WGS) entry which is preliminary data.</text>
</comment>
<dbReference type="Proteomes" id="UP000288805">
    <property type="component" value="Unassembled WGS sequence"/>
</dbReference>
<dbReference type="EMBL" id="QGNW01000004">
    <property type="protein sequence ID" value="RVX22012.1"/>
    <property type="molecule type" value="Genomic_DNA"/>
</dbReference>